<dbReference type="PANTHER" id="PTHR47032">
    <property type="entry name" value="UDP-D-XYLOSE:L-FUCOSE ALPHA-1,3-D-XYLOSYLTRANSFERASE-RELATED"/>
    <property type="match status" value="1"/>
</dbReference>
<keyword evidence="4" id="KW-1185">Reference proteome</keyword>
<reference evidence="3 4" key="1">
    <citation type="submission" date="2024-10" db="EMBL/GenBank/DDBJ databases">
        <title>Updated reference genomes for cyclostephanoid diatoms.</title>
        <authorList>
            <person name="Roberts W.R."/>
            <person name="Alverson A.J."/>
        </authorList>
    </citation>
    <scope>NUCLEOTIDE SEQUENCE [LARGE SCALE GENOMIC DNA]</scope>
    <source>
        <strain evidence="3 4">AJA232-27</strain>
    </source>
</reference>
<name>A0ABD3M446_9STRA</name>
<gene>
    <name evidence="3" type="ORF">ACHAWU_004730</name>
</gene>
<evidence type="ECO:0000313" key="4">
    <source>
        <dbReference type="Proteomes" id="UP001530293"/>
    </source>
</evidence>
<evidence type="ECO:0000256" key="1">
    <source>
        <dbReference type="SAM" id="MobiDB-lite"/>
    </source>
</evidence>
<sequence length="638" mass="71950">MLSLRLLRLLVQGLFVMLLCTSSYLAGFLFGHHSTPESTKLYGAIMSVDRSIHSHLDDFSSIRSGSKSRTDGGSDCLQNMSEEQLVEYHVQRELEKHRKEQTAVEGSKGSMRADVHKSSSKTRRFPTETMGRYLNKVVRVKKGELDEYFDFGNPIEVGHAGSNIEDALILYSYPNALSTTKDKRLASAAEYIHASGIPLTDPITATENCDSMNVIFTGNPGKTRQCTAIVANLPSYHVQRWMKVNTTRSSIIEADLPLSLVSRGYAGKRGKSNFYAPVSSGRYSPVQKHWKMLLTFVKYLDTVLDDLRPILAKIARQNAVVVMTCNMGQSQLLMNFACSARRRGFDLGNILVFPSDVETKELAEGLGLATYYDEKNMGPLPSGAAKRYGDKQFTGMMYAKVLCVLYPLLLGYDVLFQDVDVVWIDKKRDPLEFFQNESSNMTHFDVIFQHDGSNSIRYAPYSANSGFFFARANKRTQYLFTSLLLHSDLILTWDSQQQVLVQLLAEHSSLFGLNVEILGRGTEMFPGGYHYHRNNAFMKKFIKRETKSYAFHMSWTENKDNKLLFLRQLGEWYVTDTCIDKPVSAILGDRSPSSSDLAPLVKPCCAMVPIFSCHYRDKASLHPCKISPSIDEGTRSFW</sequence>
<dbReference type="InterPro" id="IPR005069">
    <property type="entry name" value="Nucl-diP-sugar_transferase"/>
</dbReference>
<dbReference type="PANTHER" id="PTHR47032:SF1">
    <property type="entry name" value="UDP-D-XYLOSE:L-FUCOSE ALPHA-1,3-D-XYLOSYLTRANSFERASE-RELATED"/>
    <property type="match status" value="1"/>
</dbReference>
<accession>A0ABD3M446</accession>
<feature type="region of interest" description="Disordered" evidence="1">
    <location>
        <begin position="97"/>
        <end position="123"/>
    </location>
</feature>
<comment type="caution">
    <text evidence="3">The sequence shown here is derived from an EMBL/GenBank/DDBJ whole genome shotgun (WGS) entry which is preliminary data.</text>
</comment>
<dbReference type="EMBL" id="JALLBG020000257">
    <property type="protein sequence ID" value="KAL3757628.1"/>
    <property type="molecule type" value="Genomic_DNA"/>
</dbReference>
<evidence type="ECO:0000313" key="3">
    <source>
        <dbReference type="EMBL" id="KAL3757628.1"/>
    </source>
</evidence>
<dbReference type="AlphaFoldDB" id="A0ABD3M446"/>
<feature type="domain" description="Nucleotide-diphospho-sugar transferase" evidence="2">
    <location>
        <begin position="349"/>
        <end position="565"/>
    </location>
</feature>
<evidence type="ECO:0000259" key="2">
    <source>
        <dbReference type="Pfam" id="PF03407"/>
    </source>
</evidence>
<dbReference type="Proteomes" id="UP001530293">
    <property type="component" value="Unassembled WGS sequence"/>
</dbReference>
<dbReference type="Pfam" id="PF03407">
    <property type="entry name" value="Nucleotid_trans"/>
    <property type="match status" value="1"/>
</dbReference>
<dbReference type="InterPro" id="IPR052636">
    <property type="entry name" value="UDP-D-xylose:L-fucose_XylT"/>
</dbReference>
<proteinExistence type="predicted"/>
<protein>
    <recommendedName>
        <fullName evidence="2">Nucleotide-diphospho-sugar transferase domain-containing protein</fullName>
    </recommendedName>
</protein>
<organism evidence="3 4">
    <name type="scientific">Discostella pseudostelligera</name>
    <dbReference type="NCBI Taxonomy" id="259834"/>
    <lineage>
        <taxon>Eukaryota</taxon>
        <taxon>Sar</taxon>
        <taxon>Stramenopiles</taxon>
        <taxon>Ochrophyta</taxon>
        <taxon>Bacillariophyta</taxon>
        <taxon>Coscinodiscophyceae</taxon>
        <taxon>Thalassiosirophycidae</taxon>
        <taxon>Stephanodiscales</taxon>
        <taxon>Stephanodiscaceae</taxon>
        <taxon>Discostella</taxon>
    </lineage>
</organism>